<evidence type="ECO:0000256" key="1">
    <source>
        <dbReference type="SAM" id="MobiDB-lite"/>
    </source>
</evidence>
<evidence type="ECO:0000313" key="3">
    <source>
        <dbReference type="Proteomes" id="UP000250043"/>
    </source>
</evidence>
<keyword evidence="3" id="KW-1185">Reference proteome</keyword>
<dbReference type="EMBL" id="KV722419">
    <property type="protein sequence ID" value="OCH89782.1"/>
    <property type="molecule type" value="Genomic_DNA"/>
</dbReference>
<reference evidence="2 3" key="1">
    <citation type="submission" date="2016-07" db="EMBL/GenBank/DDBJ databases">
        <title>Draft genome of the white-rot fungus Obba rivulosa 3A-2.</title>
        <authorList>
            <consortium name="DOE Joint Genome Institute"/>
            <person name="Miettinen O."/>
            <person name="Riley R."/>
            <person name="Acob R."/>
            <person name="Barry K."/>
            <person name="Cullen D."/>
            <person name="De Vries R."/>
            <person name="Hainaut M."/>
            <person name="Hatakka A."/>
            <person name="Henrissat B."/>
            <person name="Hilden K."/>
            <person name="Kuo R."/>
            <person name="Labutti K."/>
            <person name="Lipzen A."/>
            <person name="Makela M.R."/>
            <person name="Sandor L."/>
            <person name="Spatafora J.W."/>
            <person name="Grigoriev I.V."/>
            <person name="Hibbett D.S."/>
        </authorList>
    </citation>
    <scope>NUCLEOTIDE SEQUENCE [LARGE SCALE GENOMIC DNA]</scope>
    <source>
        <strain evidence="2 3">3A-2</strain>
    </source>
</reference>
<dbReference type="AlphaFoldDB" id="A0A8E2B055"/>
<feature type="region of interest" description="Disordered" evidence="1">
    <location>
        <begin position="1"/>
        <end position="21"/>
    </location>
</feature>
<name>A0A8E2B055_9APHY</name>
<dbReference type="Proteomes" id="UP000250043">
    <property type="component" value="Unassembled WGS sequence"/>
</dbReference>
<feature type="region of interest" description="Disordered" evidence="1">
    <location>
        <begin position="28"/>
        <end position="47"/>
    </location>
</feature>
<dbReference type="OrthoDB" id="165352at2759"/>
<protein>
    <submittedName>
        <fullName evidence="2">Uncharacterized protein</fullName>
    </submittedName>
</protein>
<gene>
    <name evidence="2" type="ORF">OBBRIDRAFT_835543</name>
</gene>
<accession>A0A8E2B055</accession>
<organism evidence="2 3">
    <name type="scientific">Obba rivulosa</name>
    <dbReference type="NCBI Taxonomy" id="1052685"/>
    <lineage>
        <taxon>Eukaryota</taxon>
        <taxon>Fungi</taxon>
        <taxon>Dikarya</taxon>
        <taxon>Basidiomycota</taxon>
        <taxon>Agaricomycotina</taxon>
        <taxon>Agaricomycetes</taxon>
        <taxon>Polyporales</taxon>
        <taxon>Gelatoporiaceae</taxon>
        <taxon>Obba</taxon>
    </lineage>
</organism>
<proteinExistence type="predicted"/>
<sequence length="180" mass="19954">MADGCQLDENEKYAEESELAAGTEHGELRGTTSLNHSHKSLSKPISLPGRKIDGSKSCSNGATEWMELSGNESPPQGKILTIEEAVLIKPSMKTVRQLHILQEDLIFKLHKRTLEPIKTLFAITGRHETGAPLRAAGCMSQKSSCVGIYNHMEYILTSLDMFAGISENLVNYTFQPFLYR</sequence>
<evidence type="ECO:0000313" key="2">
    <source>
        <dbReference type="EMBL" id="OCH89782.1"/>
    </source>
</evidence>